<dbReference type="PATRIC" id="fig|83552.4.peg.1419"/>
<proteinExistence type="predicted"/>
<accession>A0A0C1EM28</accession>
<name>A0A0C1EM28_9BACT</name>
<reference evidence="1 2" key="1">
    <citation type="journal article" date="2014" name="Mol. Biol. Evol.">
        <title>Massive expansion of Ubiquitination-related gene families within the Chlamydiae.</title>
        <authorList>
            <person name="Domman D."/>
            <person name="Collingro A."/>
            <person name="Lagkouvardos I."/>
            <person name="Gehre L."/>
            <person name="Weinmaier T."/>
            <person name="Rattei T."/>
            <person name="Subtil A."/>
            <person name="Horn M."/>
        </authorList>
    </citation>
    <scope>NUCLEOTIDE SEQUENCE [LARGE SCALE GENOMIC DNA]</scope>
    <source>
        <strain evidence="1 2">OEW1</strain>
    </source>
</reference>
<dbReference type="Proteomes" id="UP000031307">
    <property type="component" value="Unassembled WGS sequence"/>
</dbReference>
<evidence type="ECO:0000313" key="2">
    <source>
        <dbReference type="Proteomes" id="UP000031307"/>
    </source>
</evidence>
<organism evidence="1 2">
    <name type="scientific">Parachlamydia acanthamoebae</name>
    <dbReference type="NCBI Taxonomy" id="83552"/>
    <lineage>
        <taxon>Bacteria</taxon>
        <taxon>Pseudomonadati</taxon>
        <taxon>Chlamydiota</taxon>
        <taxon>Chlamydiia</taxon>
        <taxon>Parachlamydiales</taxon>
        <taxon>Parachlamydiaceae</taxon>
        <taxon>Parachlamydia</taxon>
    </lineage>
</organism>
<dbReference type="AlphaFoldDB" id="A0A0C1EM28"/>
<evidence type="ECO:0000313" key="1">
    <source>
        <dbReference type="EMBL" id="KIA77454.1"/>
    </source>
</evidence>
<comment type="caution">
    <text evidence="1">The sequence shown here is derived from an EMBL/GenBank/DDBJ whole genome shotgun (WGS) entry which is preliminary data.</text>
</comment>
<dbReference type="EMBL" id="JSAM01000076">
    <property type="protein sequence ID" value="KIA77454.1"/>
    <property type="molecule type" value="Genomic_DNA"/>
</dbReference>
<protein>
    <submittedName>
        <fullName evidence="1">Uncharacterized protein</fullName>
    </submittedName>
</protein>
<sequence length="152" mass="18007">MLILKFTSIFIKNHRNIFFLMSLNLIEGFCRLLMRFRYPVSLPEDIAQALGISFSNFLTFDQLIEQLIDPNCSPKRLKKYMPREDAEAAFESACKKDKFSQNSLFSYYFNEGWLEFILQFDSHSRLRRIYIHHNKILQEEGAEIPLKETSPL</sequence>
<gene>
    <name evidence="1" type="ORF">DB43_GG00330</name>
</gene>